<feature type="transmembrane region" description="Helical" evidence="1">
    <location>
        <begin position="20"/>
        <end position="38"/>
    </location>
</feature>
<keyword evidence="1" id="KW-1133">Transmembrane helix</keyword>
<evidence type="ECO:0000313" key="3">
    <source>
        <dbReference type="EMBL" id="GIL84761.1"/>
    </source>
</evidence>
<dbReference type="Pfam" id="PF12499">
    <property type="entry name" value="DUF3707"/>
    <property type="match status" value="1"/>
</dbReference>
<keyword evidence="1" id="KW-0812">Transmembrane</keyword>
<feature type="non-terminal residue" evidence="3">
    <location>
        <position position="1"/>
    </location>
</feature>
<proteinExistence type="predicted"/>
<evidence type="ECO:0000256" key="1">
    <source>
        <dbReference type="SAM" id="Phobius"/>
    </source>
</evidence>
<sequence>MGRQHFPPPSSSSSSSSSPLTWAACLIYSLVAISWMPMTTMAQLNVVYAAGNVADLNPKFPYSSCLHTPANPSPYSFLPQIDVRGNGQFCFTLKVNTTGCKGTCCSVGLKKIEFDVNSKCAEKSATIKAYIDGKPTATAPSIIQYVFANGMYKYV</sequence>
<feature type="domain" description="Pherophorin" evidence="2">
    <location>
        <begin position="60"/>
        <end position="141"/>
    </location>
</feature>
<dbReference type="PROSITE" id="PS51257">
    <property type="entry name" value="PROKAR_LIPOPROTEIN"/>
    <property type="match status" value="1"/>
</dbReference>
<organism evidence="3 4">
    <name type="scientific">Volvox reticuliferus</name>
    <dbReference type="NCBI Taxonomy" id="1737510"/>
    <lineage>
        <taxon>Eukaryota</taxon>
        <taxon>Viridiplantae</taxon>
        <taxon>Chlorophyta</taxon>
        <taxon>core chlorophytes</taxon>
        <taxon>Chlorophyceae</taxon>
        <taxon>CS clade</taxon>
        <taxon>Chlamydomonadales</taxon>
        <taxon>Volvocaceae</taxon>
        <taxon>Volvox</taxon>
    </lineage>
</organism>
<dbReference type="EMBL" id="BNCP01000030">
    <property type="protein sequence ID" value="GIL84761.1"/>
    <property type="molecule type" value="Genomic_DNA"/>
</dbReference>
<dbReference type="AlphaFoldDB" id="A0A8J4CLI0"/>
<evidence type="ECO:0000259" key="2">
    <source>
        <dbReference type="Pfam" id="PF12499"/>
    </source>
</evidence>
<evidence type="ECO:0000313" key="4">
    <source>
        <dbReference type="Proteomes" id="UP000747110"/>
    </source>
</evidence>
<dbReference type="Proteomes" id="UP000747110">
    <property type="component" value="Unassembled WGS sequence"/>
</dbReference>
<protein>
    <recommendedName>
        <fullName evidence="2">Pherophorin domain-containing protein</fullName>
    </recommendedName>
</protein>
<gene>
    <name evidence="3" type="ORF">Vretifemale_13208</name>
</gene>
<name>A0A8J4CLI0_9CHLO</name>
<keyword evidence="4" id="KW-1185">Reference proteome</keyword>
<accession>A0A8J4CLI0</accession>
<dbReference type="InterPro" id="IPR024616">
    <property type="entry name" value="Pherophorin"/>
</dbReference>
<comment type="caution">
    <text evidence="3">The sequence shown here is derived from an EMBL/GenBank/DDBJ whole genome shotgun (WGS) entry which is preliminary data.</text>
</comment>
<keyword evidence="1" id="KW-0472">Membrane</keyword>
<reference evidence="3" key="1">
    <citation type="journal article" date="2021" name="Proc. Natl. Acad. Sci. U.S.A.">
        <title>Three genomes in the algal genus Volvox reveal the fate of a haploid sex-determining region after a transition to homothallism.</title>
        <authorList>
            <person name="Yamamoto K."/>
            <person name="Hamaji T."/>
            <person name="Kawai-Toyooka H."/>
            <person name="Matsuzaki R."/>
            <person name="Takahashi F."/>
            <person name="Nishimura Y."/>
            <person name="Kawachi M."/>
            <person name="Noguchi H."/>
            <person name="Minakuchi Y."/>
            <person name="Umen J.G."/>
            <person name="Toyoda A."/>
            <person name="Nozaki H."/>
        </authorList>
    </citation>
    <scope>NUCLEOTIDE SEQUENCE</scope>
    <source>
        <strain evidence="3">NIES-3786</strain>
    </source>
</reference>